<dbReference type="RefSeq" id="WP_091871149.1">
    <property type="nucleotide sequence ID" value="NZ_FOLD01000002.1"/>
</dbReference>
<dbReference type="AlphaFoldDB" id="A0A1I1F6Q1"/>
<organism evidence="2 3">
    <name type="scientific">Massilia yuzhufengensis</name>
    <dbReference type="NCBI Taxonomy" id="1164594"/>
    <lineage>
        <taxon>Bacteria</taxon>
        <taxon>Pseudomonadati</taxon>
        <taxon>Pseudomonadota</taxon>
        <taxon>Betaproteobacteria</taxon>
        <taxon>Burkholderiales</taxon>
        <taxon>Oxalobacteraceae</taxon>
        <taxon>Telluria group</taxon>
        <taxon>Massilia</taxon>
    </lineage>
</organism>
<dbReference type="Proteomes" id="UP000198639">
    <property type="component" value="Unassembled WGS sequence"/>
</dbReference>
<evidence type="ECO:0000313" key="3">
    <source>
        <dbReference type="Proteomes" id="UP000198639"/>
    </source>
</evidence>
<keyword evidence="1" id="KW-1133">Transmembrane helix</keyword>
<protein>
    <submittedName>
        <fullName evidence="2">Uncharacterized protein</fullName>
    </submittedName>
</protein>
<reference evidence="3" key="1">
    <citation type="submission" date="2016-10" db="EMBL/GenBank/DDBJ databases">
        <authorList>
            <person name="Varghese N."/>
            <person name="Submissions S."/>
        </authorList>
    </citation>
    <scope>NUCLEOTIDE SEQUENCE [LARGE SCALE GENOMIC DNA]</scope>
    <source>
        <strain evidence="3">CGMCC 1.12041</strain>
    </source>
</reference>
<gene>
    <name evidence="2" type="ORF">SAMN05216204_102332</name>
</gene>
<keyword evidence="3" id="KW-1185">Reference proteome</keyword>
<sequence length="75" mass="7671">MNSMAWIGIIIWGLIVASFGLLSAHPPGEVSSSGLQAHDVVFLVAGGLVTCLIGVTGLLGFMGWIPGLRKDGGHA</sequence>
<evidence type="ECO:0000256" key="1">
    <source>
        <dbReference type="SAM" id="Phobius"/>
    </source>
</evidence>
<dbReference type="STRING" id="1164594.SAMN05216204_102332"/>
<evidence type="ECO:0000313" key="2">
    <source>
        <dbReference type="EMBL" id="SFB93388.1"/>
    </source>
</evidence>
<keyword evidence="1" id="KW-0812">Transmembrane</keyword>
<accession>A0A1I1F6Q1</accession>
<dbReference type="OrthoDB" id="8759208at2"/>
<proteinExistence type="predicted"/>
<name>A0A1I1F6Q1_9BURK</name>
<feature type="transmembrane region" description="Helical" evidence="1">
    <location>
        <begin position="40"/>
        <end position="65"/>
    </location>
</feature>
<keyword evidence="1" id="KW-0472">Membrane</keyword>
<dbReference type="EMBL" id="FOLD01000002">
    <property type="protein sequence ID" value="SFB93388.1"/>
    <property type="molecule type" value="Genomic_DNA"/>
</dbReference>